<feature type="transmembrane region" description="Helical" evidence="1">
    <location>
        <begin position="70"/>
        <end position="90"/>
    </location>
</feature>
<keyword evidence="1" id="KW-0472">Membrane</keyword>
<evidence type="ECO:0000313" key="3">
    <source>
        <dbReference type="EMBL" id="MEO3693090.1"/>
    </source>
</evidence>
<keyword evidence="1" id="KW-0812">Transmembrane</keyword>
<dbReference type="Pfam" id="PF04892">
    <property type="entry name" value="VanZ"/>
    <property type="match status" value="1"/>
</dbReference>
<sequence>MLHRLEDARLRPVWRALLALLYLAITALALTPKPPEGLSTGWDKSNHLLAFGSLAWVSVQAYWRQPRQWLQLLGVLLAYGIGIEIAQHFLPPREADWQDVVADMAGALLGLAVVALTRRFASKR</sequence>
<feature type="transmembrane region" description="Helical" evidence="1">
    <location>
        <begin position="102"/>
        <end position="121"/>
    </location>
</feature>
<dbReference type="PANTHER" id="PTHR28008:SF1">
    <property type="entry name" value="DOMAIN PROTEIN, PUTATIVE (AFU_ORTHOLOGUE AFUA_3G10980)-RELATED"/>
    <property type="match status" value="1"/>
</dbReference>
<feature type="transmembrane region" description="Helical" evidence="1">
    <location>
        <begin position="45"/>
        <end position="63"/>
    </location>
</feature>
<proteinExistence type="predicted"/>
<evidence type="ECO:0000313" key="4">
    <source>
        <dbReference type="Proteomes" id="UP001495147"/>
    </source>
</evidence>
<evidence type="ECO:0000256" key="1">
    <source>
        <dbReference type="SAM" id="Phobius"/>
    </source>
</evidence>
<organism evidence="3 4">
    <name type="scientific">Roseateles paludis</name>
    <dbReference type="NCBI Taxonomy" id="3145238"/>
    <lineage>
        <taxon>Bacteria</taxon>
        <taxon>Pseudomonadati</taxon>
        <taxon>Pseudomonadota</taxon>
        <taxon>Betaproteobacteria</taxon>
        <taxon>Burkholderiales</taxon>
        <taxon>Sphaerotilaceae</taxon>
        <taxon>Roseateles</taxon>
    </lineage>
</organism>
<feature type="domain" description="VanZ-like" evidence="2">
    <location>
        <begin position="43"/>
        <end position="116"/>
    </location>
</feature>
<keyword evidence="4" id="KW-1185">Reference proteome</keyword>
<protein>
    <submittedName>
        <fullName evidence="3">VanZ family protein</fullName>
    </submittedName>
</protein>
<name>A0ABV0G5X3_9BURK</name>
<keyword evidence="1" id="KW-1133">Transmembrane helix</keyword>
<gene>
    <name evidence="3" type="ORF">ABDJ85_16585</name>
</gene>
<dbReference type="PANTHER" id="PTHR28008">
    <property type="entry name" value="DOMAIN PROTEIN, PUTATIVE (AFU_ORTHOLOGUE AFUA_3G10980)-RELATED"/>
    <property type="match status" value="1"/>
</dbReference>
<dbReference type="NCBIfam" id="NF037970">
    <property type="entry name" value="vanZ_1"/>
    <property type="match status" value="1"/>
</dbReference>
<dbReference type="RefSeq" id="WP_347705909.1">
    <property type="nucleotide sequence ID" value="NZ_JBDPZD010000005.1"/>
</dbReference>
<reference evidence="3 4" key="1">
    <citation type="submission" date="2024-05" db="EMBL/GenBank/DDBJ databases">
        <title>Roseateles sp. DJS-2-20 16S ribosomal RNA gene Genome sequencing and assembly.</title>
        <authorList>
            <person name="Woo H."/>
        </authorList>
    </citation>
    <scope>NUCLEOTIDE SEQUENCE [LARGE SCALE GENOMIC DNA]</scope>
    <source>
        <strain evidence="3 4">DJS-2-20</strain>
    </source>
</reference>
<dbReference type="InterPro" id="IPR006976">
    <property type="entry name" value="VanZ-like"/>
</dbReference>
<evidence type="ECO:0000259" key="2">
    <source>
        <dbReference type="Pfam" id="PF04892"/>
    </source>
</evidence>
<dbReference type="Proteomes" id="UP001495147">
    <property type="component" value="Unassembled WGS sequence"/>
</dbReference>
<accession>A0ABV0G5X3</accession>
<dbReference type="EMBL" id="JBDPZD010000005">
    <property type="protein sequence ID" value="MEO3693090.1"/>
    <property type="molecule type" value="Genomic_DNA"/>
</dbReference>
<comment type="caution">
    <text evidence="3">The sequence shown here is derived from an EMBL/GenBank/DDBJ whole genome shotgun (WGS) entry which is preliminary data.</text>
</comment>